<feature type="transmembrane region" description="Helical" evidence="8">
    <location>
        <begin position="28"/>
        <end position="47"/>
    </location>
</feature>
<name>A0ABQ3UQI4_9CHLR</name>
<evidence type="ECO:0000256" key="3">
    <source>
        <dbReference type="ARBA" id="ARBA00022676"/>
    </source>
</evidence>
<evidence type="ECO:0000256" key="1">
    <source>
        <dbReference type="ARBA" id="ARBA00004651"/>
    </source>
</evidence>
<feature type="transmembrane region" description="Helical" evidence="8">
    <location>
        <begin position="229"/>
        <end position="246"/>
    </location>
</feature>
<feature type="transmembrane region" description="Helical" evidence="8">
    <location>
        <begin position="205"/>
        <end position="222"/>
    </location>
</feature>
<keyword evidence="3" id="KW-0328">Glycosyltransferase</keyword>
<comment type="subcellular location">
    <subcellularLocation>
        <location evidence="1">Cell membrane</location>
        <topology evidence="1">Multi-pass membrane protein</topology>
    </subcellularLocation>
</comment>
<keyword evidence="7 8" id="KW-0472">Membrane</keyword>
<gene>
    <name evidence="10" type="ORF">KSB_34350</name>
</gene>
<feature type="transmembrane region" description="Helical" evidence="8">
    <location>
        <begin position="108"/>
        <end position="125"/>
    </location>
</feature>
<evidence type="ECO:0000256" key="5">
    <source>
        <dbReference type="ARBA" id="ARBA00022692"/>
    </source>
</evidence>
<sequence>MAVISTSTTKAITRSITRKKPWTLSPPTAWPLFLILATQAIVSLATLHNTAFQDEGLYIYAGQQLFRYWMGGPAPLENYAFYFSGYPWVYPVIGGILDKVGGLELARAYSLFCMMGVNTIVYFCTKKIFQRPAAIFASAAYASLGTVLYLSRLATFDAMCLFLIALGTGLAIKIGTSRHSWLALLIGPLLMLSILTKYAAMLFSLPVLGVLVFTSLAFLGWWRMILRLVLALISLAGSMVTTYYFVDKSAFHAISGTTTNRVAEIIKPRLELFLHALQMGGLVWAAALVALVLIFRMDKRFRLTALLLFGSSWLVPAYHIYEQEGVSFDKHLAFGLFFAAPLAGFALAWISGHVQHSFSFARVKGRHWLVGLSVILLIFMLGSQQSQTIYTQWAHTGG</sequence>
<evidence type="ECO:0000313" key="11">
    <source>
        <dbReference type="Proteomes" id="UP000654345"/>
    </source>
</evidence>
<protein>
    <recommendedName>
        <fullName evidence="9">Glycosyltransferase RgtA/B/C/D-like domain-containing protein</fullName>
    </recommendedName>
</protein>
<evidence type="ECO:0000313" key="10">
    <source>
        <dbReference type="EMBL" id="GHO54960.1"/>
    </source>
</evidence>
<feature type="transmembrane region" description="Helical" evidence="8">
    <location>
        <begin position="301"/>
        <end position="321"/>
    </location>
</feature>
<evidence type="ECO:0000256" key="4">
    <source>
        <dbReference type="ARBA" id="ARBA00022679"/>
    </source>
</evidence>
<dbReference type="PANTHER" id="PTHR33908">
    <property type="entry name" value="MANNOSYLTRANSFERASE YKCB-RELATED"/>
    <property type="match status" value="1"/>
</dbReference>
<dbReference type="InterPro" id="IPR050297">
    <property type="entry name" value="LipidA_mod_glycosyltrf_83"/>
</dbReference>
<keyword evidence="4" id="KW-0808">Transferase</keyword>
<keyword evidence="11" id="KW-1185">Reference proteome</keyword>
<evidence type="ECO:0000256" key="7">
    <source>
        <dbReference type="ARBA" id="ARBA00023136"/>
    </source>
</evidence>
<proteinExistence type="predicted"/>
<feature type="transmembrane region" description="Helical" evidence="8">
    <location>
        <begin position="272"/>
        <end position="294"/>
    </location>
</feature>
<dbReference type="InterPro" id="IPR038731">
    <property type="entry name" value="RgtA/B/C-like"/>
</dbReference>
<dbReference type="RefSeq" id="WP_201371611.1">
    <property type="nucleotide sequence ID" value="NZ_BNJG01000001.1"/>
</dbReference>
<reference evidence="10 11" key="1">
    <citation type="journal article" date="2021" name="Int. J. Syst. Evol. Microbiol.">
        <title>Reticulibacter mediterranei gen. nov., sp. nov., within the new family Reticulibacteraceae fam. nov., and Ktedonospora formicarum gen. nov., sp. nov., Ktedonobacter robiniae sp. nov., Dictyobacter formicarum sp. nov. and Dictyobacter arantiisoli sp. nov., belonging to the class Ktedonobacteria.</title>
        <authorList>
            <person name="Yabe S."/>
            <person name="Zheng Y."/>
            <person name="Wang C.M."/>
            <person name="Sakai Y."/>
            <person name="Abe K."/>
            <person name="Yokota A."/>
            <person name="Donadio S."/>
            <person name="Cavaletti L."/>
            <person name="Monciardini P."/>
        </authorList>
    </citation>
    <scope>NUCLEOTIDE SEQUENCE [LARGE SCALE GENOMIC DNA]</scope>
    <source>
        <strain evidence="10 11">SOSP1-30</strain>
    </source>
</reference>
<evidence type="ECO:0000256" key="2">
    <source>
        <dbReference type="ARBA" id="ARBA00022475"/>
    </source>
</evidence>
<keyword evidence="2" id="KW-1003">Cell membrane</keyword>
<keyword evidence="5 8" id="KW-0812">Transmembrane</keyword>
<feature type="transmembrane region" description="Helical" evidence="8">
    <location>
        <begin position="132"/>
        <end position="150"/>
    </location>
</feature>
<accession>A0ABQ3UQI4</accession>
<feature type="transmembrane region" description="Helical" evidence="8">
    <location>
        <begin position="181"/>
        <end position="199"/>
    </location>
</feature>
<feature type="transmembrane region" description="Helical" evidence="8">
    <location>
        <begin position="333"/>
        <end position="354"/>
    </location>
</feature>
<feature type="domain" description="Glycosyltransferase RgtA/B/C/D-like" evidence="9">
    <location>
        <begin position="106"/>
        <end position="236"/>
    </location>
</feature>
<comment type="caution">
    <text evidence="10">The sequence shown here is derived from an EMBL/GenBank/DDBJ whole genome shotgun (WGS) entry which is preliminary data.</text>
</comment>
<evidence type="ECO:0000259" key="9">
    <source>
        <dbReference type="Pfam" id="PF13231"/>
    </source>
</evidence>
<organism evidence="10 11">
    <name type="scientific">Ktedonobacter robiniae</name>
    <dbReference type="NCBI Taxonomy" id="2778365"/>
    <lineage>
        <taxon>Bacteria</taxon>
        <taxon>Bacillati</taxon>
        <taxon>Chloroflexota</taxon>
        <taxon>Ktedonobacteria</taxon>
        <taxon>Ktedonobacterales</taxon>
        <taxon>Ktedonobacteraceae</taxon>
        <taxon>Ktedonobacter</taxon>
    </lineage>
</organism>
<evidence type="ECO:0000256" key="6">
    <source>
        <dbReference type="ARBA" id="ARBA00022989"/>
    </source>
</evidence>
<evidence type="ECO:0000256" key="8">
    <source>
        <dbReference type="SAM" id="Phobius"/>
    </source>
</evidence>
<keyword evidence="6 8" id="KW-1133">Transmembrane helix</keyword>
<feature type="transmembrane region" description="Helical" evidence="8">
    <location>
        <begin position="366"/>
        <end position="383"/>
    </location>
</feature>
<dbReference type="Pfam" id="PF13231">
    <property type="entry name" value="PMT_2"/>
    <property type="match status" value="1"/>
</dbReference>
<dbReference type="PANTHER" id="PTHR33908:SF11">
    <property type="entry name" value="MEMBRANE PROTEIN"/>
    <property type="match status" value="1"/>
</dbReference>
<feature type="transmembrane region" description="Helical" evidence="8">
    <location>
        <begin position="156"/>
        <end position="174"/>
    </location>
</feature>
<dbReference type="Proteomes" id="UP000654345">
    <property type="component" value="Unassembled WGS sequence"/>
</dbReference>
<dbReference type="EMBL" id="BNJG01000001">
    <property type="protein sequence ID" value="GHO54960.1"/>
    <property type="molecule type" value="Genomic_DNA"/>
</dbReference>